<gene>
    <name evidence="2" type="ORF">LSH36_32g08053</name>
</gene>
<feature type="region of interest" description="Disordered" evidence="1">
    <location>
        <begin position="110"/>
        <end position="197"/>
    </location>
</feature>
<organism evidence="2 3">
    <name type="scientific">Paralvinella palmiformis</name>
    <dbReference type="NCBI Taxonomy" id="53620"/>
    <lineage>
        <taxon>Eukaryota</taxon>
        <taxon>Metazoa</taxon>
        <taxon>Spiralia</taxon>
        <taxon>Lophotrochozoa</taxon>
        <taxon>Annelida</taxon>
        <taxon>Polychaeta</taxon>
        <taxon>Sedentaria</taxon>
        <taxon>Canalipalpata</taxon>
        <taxon>Terebellida</taxon>
        <taxon>Terebelliformia</taxon>
        <taxon>Alvinellidae</taxon>
        <taxon>Paralvinella</taxon>
    </lineage>
</organism>
<evidence type="ECO:0000313" key="2">
    <source>
        <dbReference type="EMBL" id="KAK2167050.1"/>
    </source>
</evidence>
<evidence type="ECO:0000256" key="1">
    <source>
        <dbReference type="SAM" id="MobiDB-lite"/>
    </source>
</evidence>
<dbReference type="AlphaFoldDB" id="A0AAD9NEH7"/>
<protein>
    <submittedName>
        <fullName evidence="2">Uncharacterized protein</fullName>
    </submittedName>
</protein>
<dbReference type="Proteomes" id="UP001208570">
    <property type="component" value="Unassembled WGS sequence"/>
</dbReference>
<name>A0AAD9NEH7_9ANNE</name>
<feature type="compositionally biased region" description="Polar residues" evidence="1">
    <location>
        <begin position="110"/>
        <end position="127"/>
    </location>
</feature>
<feature type="compositionally biased region" description="Acidic residues" evidence="1">
    <location>
        <begin position="144"/>
        <end position="160"/>
    </location>
</feature>
<evidence type="ECO:0000313" key="3">
    <source>
        <dbReference type="Proteomes" id="UP001208570"/>
    </source>
</evidence>
<reference evidence="2" key="1">
    <citation type="journal article" date="2023" name="Mol. Biol. Evol.">
        <title>Third-Generation Sequencing Reveals the Adaptive Role of the Epigenome in Three Deep-Sea Polychaetes.</title>
        <authorList>
            <person name="Perez M."/>
            <person name="Aroh O."/>
            <person name="Sun Y."/>
            <person name="Lan Y."/>
            <person name="Juniper S.K."/>
            <person name="Young C.R."/>
            <person name="Angers B."/>
            <person name="Qian P.Y."/>
        </authorList>
    </citation>
    <scope>NUCLEOTIDE SEQUENCE</scope>
    <source>
        <strain evidence="2">P08H-3</strain>
    </source>
</reference>
<dbReference type="EMBL" id="JAODUP010000032">
    <property type="protein sequence ID" value="KAK2167050.1"/>
    <property type="molecule type" value="Genomic_DNA"/>
</dbReference>
<feature type="region of interest" description="Disordered" evidence="1">
    <location>
        <begin position="1"/>
        <end position="93"/>
    </location>
</feature>
<feature type="compositionally biased region" description="Low complexity" evidence="1">
    <location>
        <begin position="72"/>
        <end position="82"/>
    </location>
</feature>
<proteinExistence type="predicted"/>
<feature type="compositionally biased region" description="Acidic residues" evidence="1">
    <location>
        <begin position="27"/>
        <end position="37"/>
    </location>
</feature>
<accession>A0AAD9NEH7</accession>
<keyword evidence="3" id="KW-1185">Reference proteome</keyword>
<sequence>MEFKFLSSDQYNPDNKSEAEMLSTLQENEDEQEDEAGIVDTKTDSDGDLSINNPAVVMRQKSVISSQGPRPSDVSNESSVNSESDDDDDLCIEPGAWRKSKFMYLNDASDTASEGSVTDSPHLSSSPKHFRCLSIYPPKTPDSKDDDDDDDELTQQDDLEVFQSDIKRGEYYTNQPPPTERSDSPVSTTVTEHEFRSRYRSLKKTRILRKASTRKDSANKEQSVIDVKVWDHMTVVASSCHVQHSTGLF</sequence>
<comment type="caution">
    <text evidence="2">The sequence shown here is derived from an EMBL/GenBank/DDBJ whole genome shotgun (WGS) entry which is preliminary data.</text>
</comment>